<dbReference type="Proteomes" id="UP001057291">
    <property type="component" value="Unassembled WGS sequence"/>
</dbReference>
<reference evidence="1" key="1">
    <citation type="journal article" date="2023" name="Int. J. Syst. Evol. Microbiol.">
        <title>Collibacillus ludicampi gen. nov., sp. nov., a new soil bacterium of the family Alicyclobacillaceae.</title>
        <authorList>
            <person name="Jojima T."/>
            <person name="Ioku Y."/>
            <person name="Fukuta Y."/>
            <person name="Shirasaka N."/>
            <person name="Matsumura Y."/>
            <person name="Mori M."/>
        </authorList>
    </citation>
    <scope>NUCLEOTIDE SEQUENCE</scope>
    <source>
        <strain evidence="1">TP075</strain>
    </source>
</reference>
<accession>A0AAV4LCB1</accession>
<dbReference type="RefSeq" id="WP_282198678.1">
    <property type="nucleotide sequence ID" value="NZ_BOQE01000001.1"/>
</dbReference>
<evidence type="ECO:0000313" key="2">
    <source>
        <dbReference type="Proteomes" id="UP001057291"/>
    </source>
</evidence>
<evidence type="ECO:0000313" key="1">
    <source>
        <dbReference type="EMBL" id="GIM45479.1"/>
    </source>
</evidence>
<protein>
    <submittedName>
        <fullName evidence="1">Uncharacterized protein</fullName>
    </submittedName>
</protein>
<dbReference type="AlphaFoldDB" id="A0AAV4LCB1"/>
<gene>
    <name evidence="1" type="ORF">DNHGIG_10280</name>
</gene>
<comment type="caution">
    <text evidence="1">The sequence shown here is derived from an EMBL/GenBank/DDBJ whole genome shotgun (WGS) entry which is preliminary data.</text>
</comment>
<dbReference type="EMBL" id="BOQE01000001">
    <property type="protein sequence ID" value="GIM45479.1"/>
    <property type="molecule type" value="Genomic_DNA"/>
</dbReference>
<organism evidence="1 2">
    <name type="scientific">Collibacillus ludicampi</name>
    <dbReference type="NCBI Taxonomy" id="2771369"/>
    <lineage>
        <taxon>Bacteria</taxon>
        <taxon>Bacillati</taxon>
        <taxon>Bacillota</taxon>
        <taxon>Bacilli</taxon>
        <taxon>Bacillales</taxon>
        <taxon>Alicyclobacillaceae</taxon>
        <taxon>Collibacillus</taxon>
    </lineage>
</organism>
<name>A0AAV4LCB1_9BACL</name>
<keyword evidence="2" id="KW-1185">Reference proteome</keyword>
<proteinExistence type="predicted"/>
<sequence>MLNINKILDTAKELGIKVSENCDVKGFVQRTENGLEKLNVRDMLKAFYTDEELEYMIDNSWECQDINVKLIRPRQVKSRIPLFPIGNTKDGAFLNVC</sequence>